<proteinExistence type="predicted"/>
<dbReference type="Pfam" id="PF05656">
    <property type="entry name" value="DUF805"/>
    <property type="match status" value="1"/>
</dbReference>
<dbReference type="GO" id="GO:0005886">
    <property type="term" value="C:plasma membrane"/>
    <property type="evidence" value="ECO:0007669"/>
    <property type="project" value="TreeGrafter"/>
</dbReference>
<evidence type="ECO:0000313" key="2">
    <source>
        <dbReference type="EMBL" id="EDQ35636.2"/>
    </source>
</evidence>
<keyword evidence="3" id="KW-1185">Reference proteome</keyword>
<protein>
    <submittedName>
        <fullName evidence="2">Putative membrane protein</fullName>
    </submittedName>
</protein>
<dbReference type="AlphaFoldDB" id="A9CXB2"/>
<sequence>MALRPVPGMRWLLFSVSGRLSRRTYAWALLFWTLSLSITVSAAANAPDDSTSLALAGLGFILVCVTGAWSIAVMSIKRLHDAGLPGMLVIGLVIPAASFLVLLVIMFWRSDKGPNRHGPGSDQPGY</sequence>
<dbReference type="HOGENOM" id="CLU_093674_5_2_5"/>
<dbReference type="eggNOG" id="COG3152">
    <property type="taxonomic scope" value="Bacteria"/>
</dbReference>
<dbReference type="InterPro" id="IPR008523">
    <property type="entry name" value="DUF805"/>
</dbReference>
<reference evidence="2 3" key="1">
    <citation type="submission" date="2007-10" db="EMBL/GenBank/DDBJ databases">
        <authorList>
            <person name="Wagner-Dobler I."/>
            <person name="Ferriera S."/>
            <person name="Johnson J."/>
            <person name="Kravitz S."/>
            <person name="Beeson K."/>
            <person name="Sutton G."/>
            <person name="Rogers Y.-H."/>
            <person name="Friedman R."/>
            <person name="Frazier M."/>
            <person name="Venter J.C."/>
        </authorList>
    </citation>
    <scope>NUCLEOTIDE SEQUENCE [LARGE SCALE GENOMIC DNA]</scope>
    <source>
        <strain evidence="2 3">DFL-43</strain>
    </source>
</reference>
<evidence type="ECO:0000313" key="3">
    <source>
        <dbReference type="Proteomes" id="UP000004291"/>
    </source>
</evidence>
<dbReference type="EMBL" id="ABIA03000001">
    <property type="protein sequence ID" value="EDQ35636.2"/>
    <property type="molecule type" value="Genomic_DNA"/>
</dbReference>
<accession>A9CXB2</accession>
<dbReference type="OrthoDB" id="9812349at2"/>
<dbReference type="PANTHER" id="PTHR34980">
    <property type="entry name" value="INNER MEMBRANE PROTEIN-RELATED-RELATED"/>
    <property type="match status" value="1"/>
</dbReference>
<name>A9CXB2_HOEPD</name>
<gene>
    <name evidence="2" type="ORF">HPDFL43_20617</name>
</gene>
<dbReference type="PANTHER" id="PTHR34980:SF3">
    <property type="entry name" value="BLR8105 PROTEIN"/>
    <property type="match status" value="1"/>
</dbReference>
<organism evidence="2 3">
    <name type="scientific">Hoeflea phototrophica (strain DSM 17068 / NCIMB 14078 / DFL-43)</name>
    <dbReference type="NCBI Taxonomy" id="411684"/>
    <lineage>
        <taxon>Bacteria</taxon>
        <taxon>Pseudomonadati</taxon>
        <taxon>Pseudomonadota</taxon>
        <taxon>Alphaproteobacteria</taxon>
        <taxon>Hyphomicrobiales</taxon>
        <taxon>Rhizobiaceae</taxon>
        <taxon>Hoeflea</taxon>
    </lineage>
</organism>
<feature type="transmembrane region" description="Helical" evidence="1">
    <location>
        <begin position="53"/>
        <end position="76"/>
    </location>
</feature>
<keyword evidence="1" id="KW-1133">Transmembrane helix</keyword>
<feature type="transmembrane region" description="Helical" evidence="1">
    <location>
        <begin position="88"/>
        <end position="108"/>
    </location>
</feature>
<dbReference type="Proteomes" id="UP000004291">
    <property type="component" value="Chromosome"/>
</dbReference>
<keyword evidence="1" id="KW-0472">Membrane</keyword>
<evidence type="ECO:0000256" key="1">
    <source>
        <dbReference type="SAM" id="Phobius"/>
    </source>
</evidence>
<dbReference type="STRING" id="411684.HPDFL43_20617"/>
<keyword evidence="1" id="KW-0812">Transmembrane</keyword>
<comment type="caution">
    <text evidence="2">The sequence shown here is derived from an EMBL/GenBank/DDBJ whole genome shotgun (WGS) entry which is preliminary data.</text>
</comment>
<dbReference type="RefSeq" id="WP_084594551.1">
    <property type="nucleotide sequence ID" value="NZ_CM002917.1"/>
</dbReference>
<reference evidence="2 3" key="2">
    <citation type="submission" date="2012-06" db="EMBL/GenBank/DDBJ databases">
        <authorList>
            <person name="Fiebig A."/>
        </authorList>
    </citation>
    <scope>NUCLEOTIDE SEQUENCE [LARGE SCALE GENOMIC DNA]</scope>
    <source>
        <strain evidence="2 3">DFL-43</strain>
    </source>
</reference>